<evidence type="ECO:0000313" key="4">
    <source>
        <dbReference type="Proteomes" id="UP001623290"/>
    </source>
</evidence>
<evidence type="ECO:0000313" key="3">
    <source>
        <dbReference type="EMBL" id="WRY34936.1"/>
    </source>
</evidence>
<feature type="domain" description="Outer membrane protein beta-barrel" evidence="2">
    <location>
        <begin position="54"/>
        <end position="199"/>
    </location>
</feature>
<dbReference type="EMBL" id="CP135443">
    <property type="protein sequence ID" value="WRY34936.1"/>
    <property type="molecule type" value="Genomic_DNA"/>
</dbReference>
<protein>
    <submittedName>
        <fullName evidence="3">Outer membrane beta-barrel protein</fullName>
    </submittedName>
</protein>
<dbReference type="RefSeq" id="WP_339108698.1">
    <property type="nucleotide sequence ID" value="NZ_CP135443.1"/>
</dbReference>
<dbReference type="SUPFAM" id="SSF56925">
    <property type="entry name" value="OMPA-like"/>
    <property type="match status" value="1"/>
</dbReference>
<evidence type="ECO:0000259" key="2">
    <source>
        <dbReference type="Pfam" id="PF13505"/>
    </source>
</evidence>
<name>A0ABZ1E4Y9_9RHOB</name>
<dbReference type="InterPro" id="IPR011250">
    <property type="entry name" value="OMP/PagP_B-barrel"/>
</dbReference>
<sequence length="199" mass="21988">MAETDVSVYLGGQSAPHSGVRIRDHLDLGDRDFTAGWDGNSWTAPYYWGARITRWQDARFGWGAEFTHTKVYADRATLAKAGMSHFEFSDGLNIATVNVMYRWPGVLRPEVTPYVLGGVGVSIPHVETVTANDRTWGYQLGGPAVRLGAGVSYAFTERWSAFGEYQFTWSRNDVDFKQGGSLTTDLVTNAVNIGVSYAF</sequence>
<keyword evidence="1" id="KW-0732">Signal</keyword>
<accession>A0ABZ1E4Y9</accession>
<gene>
    <name evidence="3" type="ORF">RPE78_06540</name>
</gene>
<keyword evidence="4" id="KW-1185">Reference proteome</keyword>
<proteinExistence type="predicted"/>
<organism evidence="3 4">
    <name type="scientific">Thioclava litoralis</name>
    <dbReference type="NCBI Taxonomy" id="3076557"/>
    <lineage>
        <taxon>Bacteria</taxon>
        <taxon>Pseudomonadati</taxon>
        <taxon>Pseudomonadota</taxon>
        <taxon>Alphaproteobacteria</taxon>
        <taxon>Rhodobacterales</taxon>
        <taxon>Paracoccaceae</taxon>
        <taxon>Thioclava</taxon>
    </lineage>
</organism>
<dbReference type="Pfam" id="PF13505">
    <property type="entry name" value="OMP_b-brl"/>
    <property type="match status" value="1"/>
</dbReference>
<dbReference type="Proteomes" id="UP001623290">
    <property type="component" value="Chromosome"/>
</dbReference>
<dbReference type="InterPro" id="IPR027385">
    <property type="entry name" value="Beta-barrel_OMP"/>
</dbReference>
<dbReference type="Gene3D" id="2.40.160.20">
    <property type="match status" value="1"/>
</dbReference>
<reference evidence="3 4" key="1">
    <citation type="submission" date="2023-09" db="EMBL/GenBank/DDBJ databases">
        <title>Thioclava shenzhenensis sp. nov., a multidrug resistant bacteria-antagonizing species isolated from coastal seawater.</title>
        <authorList>
            <person name="Long M."/>
        </authorList>
    </citation>
    <scope>NUCLEOTIDE SEQUENCE [LARGE SCALE GENOMIC DNA]</scope>
    <source>
        <strain evidence="3 4">FTW29</strain>
    </source>
</reference>
<evidence type="ECO:0000256" key="1">
    <source>
        <dbReference type="ARBA" id="ARBA00022729"/>
    </source>
</evidence>